<accession>A0A3E0WYK4</accession>
<proteinExistence type="predicted"/>
<gene>
    <name evidence="1" type="ORF">CAL65_07035</name>
</gene>
<protein>
    <submittedName>
        <fullName evidence="1">Uncharacterized protein</fullName>
    </submittedName>
</protein>
<evidence type="ECO:0000313" key="1">
    <source>
        <dbReference type="EMBL" id="RFA38080.1"/>
    </source>
</evidence>
<organism evidence="1 2">
    <name type="scientific">Alkalilimnicola ehrlichii</name>
    <dbReference type="NCBI Taxonomy" id="351052"/>
    <lineage>
        <taxon>Bacteria</taxon>
        <taxon>Pseudomonadati</taxon>
        <taxon>Pseudomonadota</taxon>
        <taxon>Gammaproteobacteria</taxon>
        <taxon>Chromatiales</taxon>
        <taxon>Ectothiorhodospiraceae</taxon>
        <taxon>Alkalilimnicola</taxon>
    </lineage>
</organism>
<dbReference type="RefSeq" id="WP_116301397.1">
    <property type="nucleotide sequence ID" value="NZ_NFZV01000004.1"/>
</dbReference>
<dbReference type="EMBL" id="NFZW01000005">
    <property type="protein sequence ID" value="RFA38080.1"/>
    <property type="molecule type" value="Genomic_DNA"/>
</dbReference>
<dbReference type="PANTHER" id="PTHR34776:SF1">
    <property type="entry name" value="F17F16.3 PROTEIN"/>
    <property type="match status" value="1"/>
</dbReference>
<dbReference type="AlphaFoldDB" id="A0A3E0WYK4"/>
<name>A0A3E0WYK4_9GAMM</name>
<sequence length="250" mass="28372">MARKNRGTEVLEQGNVYFLYQPKVEHDEVHGLDDVERFHVVMKPQGRRLYRLLTIGRKRLPDVGQHERNWGFVEQVSDSPVAIEQALRESHYQTKTRGRRQQPAARPAAEGVYALVGSDRETRFVYALELPEKPGEPQQAFNLAPDASFVISVKNPERSRSGRGRDKEADFPKVVKAQFAGRRFAAAVPEMLNYEGAEIVLIGAHIGARAEQEADLETASEQLQTADIVRDLRMVKSRHPVKPLLRGQWQ</sequence>
<dbReference type="Proteomes" id="UP000256763">
    <property type="component" value="Unassembled WGS sequence"/>
</dbReference>
<reference evidence="2" key="1">
    <citation type="submission" date="2017-05" db="EMBL/GenBank/DDBJ databases">
        <authorList>
            <person name="Sharma S."/>
            <person name="Sidhu C."/>
            <person name="Pinnaka A.K."/>
        </authorList>
    </citation>
    <scope>NUCLEOTIDE SEQUENCE [LARGE SCALE GENOMIC DNA]</scope>
    <source>
        <strain evidence="2">AK93</strain>
    </source>
</reference>
<evidence type="ECO:0000313" key="2">
    <source>
        <dbReference type="Proteomes" id="UP000256763"/>
    </source>
</evidence>
<dbReference type="PANTHER" id="PTHR34776">
    <property type="entry name" value="F17F16.3 PROTEIN"/>
    <property type="match status" value="1"/>
</dbReference>
<comment type="caution">
    <text evidence="1">The sequence shown here is derived from an EMBL/GenBank/DDBJ whole genome shotgun (WGS) entry which is preliminary data.</text>
</comment>
<dbReference type="OrthoDB" id="3078349at2"/>
<keyword evidence="2" id="KW-1185">Reference proteome</keyword>